<evidence type="ECO:0000313" key="1">
    <source>
        <dbReference type="EMBL" id="AZK46180.1"/>
    </source>
</evidence>
<dbReference type="InterPro" id="IPR045507">
    <property type="entry name" value="DUF6483"/>
</dbReference>
<evidence type="ECO:0000313" key="2">
    <source>
        <dbReference type="Proteomes" id="UP000273145"/>
    </source>
</evidence>
<dbReference type="EMBL" id="CP034248">
    <property type="protein sequence ID" value="AZK46180.1"/>
    <property type="molecule type" value="Genomic_DNA"/>
</dbReference>
<sequence>MFRKDYLVRAIEGITEALGTIFGLKQQKKHPEALQELEDLFKTQFRLNSLLLGTLSPKDITELFRSGGIIEADKLQTLARLLREEADIILDSGGVNEGRVRQQKALHLFLVARQHGADLSLWQLDEEISSLLAQLKGHPLHPDTERLVFSFAEVKGRYALAEDALYRLMDQQVMDVQEGIAFYERLINVDSRDLEEGGLSAAEVLEGLVELRNRL</sequence>
<keyword evidence="2" id="KW-1185">Reference proteome</keyword>
<protein>
    <recommendedName>
        <fullName evidence="3">Tetratricopeptide repeat protein</fullName>
    </recommendedName>
</protein>
<dbReference type="RefSeq" id="WP_125082248.1">
    <property type="nucleotide sequence ID" value="NZ_CP034248.1"/>
</dbReference>
<organism evidence="1 2">
    <name type="scientific">Paenibacillus lentus</name>
    <dbReference type="NCBI Taxonomy" id="1338368"/>
    <lineage>
        <taxon>Bacteria</taxon>
        <taxon>Bacillati</taxon>
        <taxon>Bacillota</taxon>
        <taxon>Bacilli</taxon>
        <taxon>Bacillales</taxon>
        <taxon>Paenibacillaceae</taxon>
        <taxon>Paenibacillus</taxon>
    </lineage>
</organism>
<dbReference type="OrthoDB" id="1905743at2"/>
<dbReference type="Proteomes" id="UP000273145">
    <property type="component" value="Chromosome"/>
</dbReference>
<name>A0A3S8RTI3_9BACL</name>
<dbReference type="Pfam" id="PF20092">
    <property type="entry name" value="DUF6483"/>
    <property type="match status" value="1"/>
</dbReference>
<accession>A0A3S8RTI3</accession>
<gene>
    <name evidence="1" type="ORF">EIM92_08215</name>
</gene>
<dbReference type="KEGG" id="plen:EIM92_08215"/>
<proteinExistence type="predicted"/>
<dbReference type="AlphaFoldDB" id="A0A3S8RTI3"/>
<evidence type="ECO:0008006" key="3">
    <source>
        <dbReference type="Google" id="ProtNLM"/>
    </source>
</evidence>
<reference evidence="1 2" key="1">
    <citation type="submission" date="2018-11" db="EMBL/GenBank/DDBJ databases">
        <title>Genome sequencing of Paenibacillus lentus DSM25539(T).</title>
        <authorList>
            <person name="Kook J.-K."/>
            <person name="Park S.-N."/>
            <person name="Lim Y.K."/>
        </authorList>
    </citation>
    <scope>NUCLEOTIDE SEQUENCE [LARGE SCALE GENOMIC DNA]</scope>
    <source>
        <strain evidence="1 2">DSM 25539</strain>
    </source>
</reference>